<evidence type="ECO:0000313" key="2">
    <source>
        <dbReference type="Proteomes" id="UP000182471"/>
    </source>
</evidence>
<reference evidence="2" key="1">
    <citation type="submission" date="2016-10" db="EMBL/GenBank/DDBJ databases">
        <authorList>
            <person name="Varghese N."/>
            <person name="Submissions S."/>
        </authorList>
    </citation>
    <scope>NUCLEOTIDE SEQUENCE [LARGE SCALE GENOMIC DNA]</scope>
    <source>
        <strain evidence="2">S1b</strain>
    </source>
</reference>
<gene>
    <name evidence="1" type="ORF">SAMN02910429_02365</name>
</gene>
<keyword evidence="2" id="KW-1185">Reference proteome</keyword>
<protein>
    <submittedName>
        <fullName evidence="1">Uncharacterized protein</fullName>
    </submittedName>
</protein>
<dbReference type="RefSeq" id="WP_074731034.1">
    <property type="nucleotide sequence ID" value="NZ_FOGW01000060.1"/>
</dbReference>
<proteinExistence type="predicted"/>
<dbReference type="EMBL" id="FOGW01000060">
    <property type="protein sequence ID" value="SES15793.1"/>
    <property type="molecule type" value="Genomic_DNA"/>
</dbReference>
<evidence type="ECO:0000313" key="1">
    <source>
        <dbReference type="EMBL" id="SES15793.1"/>
    </source>
</evidence>
<dbReference type="Proteomes" id="UP000182471">
    <property type="component" value="Unassembled WGS sequence"/>
</dbReference>
<sequence length="102" mass="11568">MILSYDDDYASKMGKNAVAFIPEVTISESEIAELEKPKVKEVKPKDVEKIGTASKAGKITEGASKVKKPAKKANVHSNPHQHVFRYDFDNRYWYRSDPEILN</sequence>
<dbReference type="AlphaFoldDB" id="A0A1H9V3C0"/>
<accession>A0A1H9V3C0</accession>
<name>A0A1H9V3C0_9FIRM</name>
<organism evidence="1 2">
    <name type="scientific">Lachnobacterium bovis</name>
    <dbReference type="NCBI Taxonomy" id="140626"/>
    <lineage>
        <taxon>Bacteria</taxon>
        <taxon>Bacillati</taxon>
        <taxon>Bacillota</taxon>
        <taxon>Clostridia</taxon>
        <taxon>Lachnospirales</taxon>
        <taxon>Lachnospiraceae</taxon>
        <taxon>Lachnobacterium</taxon>
    </lineage>
</organism>